<evidence type="ECO:0000313" key="3">
    <source>
        <dbReference type="EMBL" id="KAK4044251.1"/>
    </source>
</evidence>
<gene>
    <name evidence="3" type="ORF">C8A01DRAFT_31565</name>
</gene>
<reference evidence="4" key="1">
    <citation type="journal article" date="2023" name="Mol. Phylogenet. Evol.">
        <title>Genome-scale phylogeny and comparative genomics of the fungal order Sordariales.</title>
        <authorList>
            <person name="Hensen N."/>
            <person name="Bonometti L."/>
            <person name="Westerberg I."/>
            <person name="Brannstrom I.O."/>
            <person name="Guillou S."/>
            <person name="Cros-Aarteil S."/>
            <person name="Calhoun S."/>
            <person name="Haridas S."/>
            <person name="Kuo A."/>
            <person name="Mondo S."/>
            <person name="Pangilinan J."/>
            <person name="Riley R."/>
            <person name="LaButti K."/>
            <person name="Andreopoulos B."/>
            <person name="Lipzen A."/>
            <person name="Chen C."/>
            <person name="Yan M."/>
            <person name="Daum C."/>
            <person name="Ng V."/>
            <person name="Clum A."/>
            <person name="Steindorff A."/>
            <person name="Ohm R.A."/>
            <person name="Martin F."/>
            <person name="Silar P."/>
            <person name="Natvig D.O."/>
            <person name="Lalanne C."/>
            <person name="Gautier V."/>
            <person name="Ament-Velasquez S.L."/>
            <person name="Kruys A."/>
            <person name="Hutchinson M.I."/>
            <person name="Powell A.J."/>
            <person name="Barry K."/>
            <person name="Miller A.N."/>
            <person name="Grigoriev I.V."/>
            <person name="Debuchy R."/>
            <person name="Gladieux P."/>
            <person name="Hiltunen Thoren M."/>
            <person name="Johannesson H."/>
        </authorList>
    </citation>
    <scope>NUCLEOTIDE SEQUENCE [LARGE SCALE GENOMIC DNA]</scope>
    <source>
        <strain evidence="4">CBS 284.82</strain>
    </source>
</reference>
<comment type="caution">
    <text evidence="3">The sequence shown here is derived from an EMBL/GenBank/DDBJ whole genome shotgun (WGS) entry which is preliminary data.</text>
</comment>
<evidence type="ECO:0000256" key="2">
    <source>
        <dbReference type="SAM" id="Phobius"/>
    </source>
</evidence>
<feature type="region of interest" description="Disordered" evidence="1">
    <location>
        <begin position="236"/>
        <end position="296"/>
    </location>
</feature>
<name>A0AAN6PSV2_9PEZI</name>
<dbReference type="EMBL" id="MU854320">
    <property type="protein sequence ID" value="KAK4044251.1"/>
    <property type="molecule type" value="Genomic_DNA"/>
</dbReference>
<evidence type="ECO:0000256" key="1">
    <source>
        <dbReference type="SAM" id="MobiDB-lite"/>
    </source>
</evidence>
<proteinExistence type="predicted"/>
<feature type="transmembrane region" description="Helical" evidence="2">
    <location>
        <begin position="43"/>
        <end position="64"/>
    </location>
</feature>
<keyword evidence="2" id="KW-1133">Transmembrane helix</keyword>
<keyword evidence="2" id="KW-0472">Membrane</keyword>
<accession>A0AAN6PSV2</accession>
<protein>
    <submittedName>
        <fullName evidence="3">Uncharacterized protein</fullName>
    </submittedName>
</protein>
<feature type="transmembrane region" description="Helical" evidence="2">
    <location>
        <begin position="95"/>
        <end position="117"/>
    </location>
</feature>
<feature type="compositionally biased region" description="Basic and acidic residues" evidence="1">
    <location>
        <begin position="272"/>
        <end position="291"/>
    </location>
</feature>
<feature type="region of interest" description="Disordered" evidence="1">
    <location>
        <begin position="311"/>
        <end position="333"/>
    </location>
</feature>
<keyword evidence="4" id="KW-1185">Reference proteome</keyword>
<sequence>MRRCTLFFRLRPRPIRDDAGFDEDNDVSEVNEKRVRRPRDWSAIALTAIRLLQFAYFAFAYFSLHGFQRSSYFREDGPWQHSPDEMRHSLRMMRWVRMQASITLIYQAGVLIVPWLLRLLGATKRPLTGLGTVFGDGCAMVALLNTLVMLDTAHEGYCHSPPQGGDFDLRHMLSFGRGGHHHRMSHRSVCKSLDVVFGLGSLIILSHLVTAIATVRRAKRSFPEVFAKVEPASDVEQGILPRPGREEASAPVTPQRRHSPPPPYHHGVSELAQDHQDYDERVPTPDPRSRMSVETTSSLGIERYGYLVSDGWRAPEQPPVYSSRPPSLRHAGN</sequence>
<dbReference type="AlphaFoldDB" id="A0AAN6PSV2"/>
<feature type="transmembrane region" description="Helical" evidence="2">
    <location>
        <begin position="195"/>
        <end position="215"/>
    </location>
</feature>
<feature type="transmembrane region" description="Helical" evidence="2">
    <location>
        <begin position="129"/>
        <end position="150"/>
    </location>
</feature>
<organism evidence="3 4">
    <name type="scientific">Parachaetomium inaequale</name>
    <dbReference type="NCBI Taxonomy" id="2588326"/>
    <lineage>
        <taxon>Eukaryota</taxon>
        <taxon>Fungi</taxon>
        <taxon>Dikarya</taxon>
        <taxon>Ascomycota</taxon>
        <taxon>Pezizomycotina</taxon>
        <taxon>Sordariomycetes</taxon>
        <taxon>Sordariomycetidae</taxon>
        <taxon>Sordariales</taxon>
        <taxon>Chaetomiaceae</taxon>
        <taxon>Parachaetomium</taxon>
    </lineage>
</organism>
<dbReference type="Proteomes" id="UP001303115">
    <property type="component" value="Unassembled WGS sequence"/>
</dbReference>
<keyword evidence="2" id="KW-0812">Transmembrane</keyword>
<evidence type="ECO:0000313" key="4">
    <source>
        <dbReference type="Proteomes" id="UP001303115"/>
    </source>
</evidence>